<comment type="caution">
    <text evidence="1">The sequence shown here is derived from an EMBL/GenBank/DDBJ whole genome shotgun (WGS) entry which is preliminary data.</text>
</comment>
<dbReference type="Proteomes" id="UP001057402">
    <property type="component" value="Chromosome 11"/>
</dbReference>
<evidence type="ECO:0000313" key="1">
    <source>
        <dbReference type="EMBL" id="KAI4310894.1"/>
    </source>
</evidence>
<gene>
    <name evidence="1" type="ORF">MLD38_035839</name>
</gene>
<keyword evidence="2" id="KW-1185">Reference proteome</keyword>
<reference evidence="2" key="1">
    <citation type="journal article" date="2023" name="Front. Plant Sci.">
        <title>Chromosomal-level genome assembly of Melastoma candidum provides insights into trichome evolution.</title>
        <authorList>
            <person name="Zhong Y."/>
            <person name="Wu W."/>
            <person name="Sun C."/>
            <person name="Zou P."/>
            <person name="Liu Y."/>
            <person name="Dai S."/>
            <person name="Zhou R."/>
        </authorList>
    </citation>
    <scope>NUCLEOTIDE SEQUENCE [LARGE SCALE GENOMIC DNA]</scope>
</reference>
<evidence type="ECO:0000313" key="2">
    <source>
        <dbReference type="Proteomes" id="UP001057402"/>
    </source>
</evidence>
<protein>
    <submittedName>
        <fullName evidence="1">Uncharacterized protein</fullName>
    </submittedName>
</protein>
<name>A0ACB9LJM8_9MYRT</name>
<accession>A0ACB9LJM8</accession>
<dbReference type="EMBL" id="CM042890">
    <property type="protein sequence ID" value="KAI4310894.1"/>
    <property type="molecule type" value="Genomic_DNA"/>
</dbReference>
<organism evidence="1 2">
    <name type="scientific">Melastoma candidum</name>
    <dbReference type="NCBI Taxonomy" id="119954"/>
    <lineage>
        <taxon>Eukaryota</taxon>
        <taxon>Viridiplantae</taxon>
        <taxon>Streptophyta</taxon>
        <taxon>Embryophyta</taxon>
        <taxon>Tracheophyta</taxon>
        <taxon>Spermatophyta</taxon>
        <taxon>Magnoliopsida</taxon>
        <taxon>eudicotyledons</taxon>
        <taxon>Gunneridae</taxon>
        <taxon>Pentapetalae</taxon>
        <taxon>rosids</taxon>
        <taxon>malvids</taxon>
        <taxon>Myrtales</taxon>
        <taxon>Melastomataceae</taxon>
        <taxon>Melastomatoideae</taxon>
        <taxon>Melastomateae</taxon>
        <taxon>Melastoma</taxon>
    </lineage>
</organism>
<sequence length="159" mass="16944">MILGCATYSNSITVLYREPKQFRAAPSASAILPIALSRNPTPPGCPWPVEQGAVARGKVACACVAPPVNFWNDGFSSSRYDDRSSAAEGLGVAPMPEDDLDVLIECSRDVCKSFGEKHILKGVSFKIRHGEAVGIIGPSGTGKSTILKIIVWILGSNWL</sequence>
<proteinExistence type="predicted"/>